<reference evidence="6" key="1">
    <citation type="submission" date="2017-02" db="UniProtKB">
        <authorList>
            <consortium name="WormBaseParasite"/>
        </authorList>
    </citation>
    <scope>IDENTIFICATION</scope>
</reference>
<name>A0A0N4VBR0_ENTVE</name>
<dbReference type="WBParaSite" id="EVEC_0000797601-mRNA-1">
    <property type="protein sequence ID" value="EVEC_0000797601-mRNA-1"/>
    <property type="gene ID" value="EVEC_0000797601"/>
</dbReference>
<dbReference type="EMBL" id="UXUI01008931">
    <property type="protein sequence ID" value="VDD92709.1"/>
    <property type="molecule type" value="Genomic_DNA"/>
</dbReference>
<feature type="domain" description="ShKT" evidence="3">
    <location>
        <begin position="208"/>
        <end position="243"/>
    </location>
</feature>
<dbReference type="Pfam" id="PF01549">
    <property type="entry name" value="ShK"/>
    <property type="match status" value="1"/>
</dbReference>
<accession>A0A0N4VBR0</accession>
<protein>
    <submittedName>
        <fullName evidence="6">ShKT domain-containing protein</fullName>
    </submittedName>
</protein>
<feature type="chain" id="PRO_5043122804" evidence="2">
    <location>
        <begin position="20"/>
        <end position="243"/>
    </location>
</feature>
<dbReference type="AlphaFoldDB" id="A0A0N4VBR0"/>
<sequence>MTYYVYLMLAAFLASPAQADVTNELKKCTSDKDCEGDYICDAEEKLCVCKLGNGRVDICDTDQKCVKGIGCKYFCKDVECKLYTADGCDYNNGSCGCGINPPCTGIDVCSNSVCIPEYQEPCGCASICDSCVEPEIPSANAGTSTARITTATTTKPTTTTSTTKRTTTTTTAKPTTTTTTTKRTTTTTTTKRTTTKTTAKPTTTTSGSCKDDSQGCAKNPNICTDSAYAALVKKVCRKTCRFC</sequence>
<keyword evidence="5" id="KW-1185">Reference proteome</keyword>
<organism evidence="6">
    <name type="scientific">Enterobius vermicularis</name>
    <name type="common">Human pinworm</name>
    <dbReference type="NCBI Taxonomy" id="51028"/>
    <lineage>
        <taxon>Eukaryota</taxon>
        <taxon>Metazoa</taxon>
        <taxon>Ecdysozoa</taxon>
        <taxon>Nematoda</taxon>
        <taxon>Chromadorea</taxon>
        <taxon>Rhabditida</taxon>
        <taxon>Spirurina</taxon>
        <taxon>Oxyuridomorpha</taxon>
        <taxon>Oxyuroidea</taxon>
        <taxon>Oxyuridae</taxon>
        <taxon>Enterobius</taxon>
    </lineage>
</organism>
<gene>
    <name evidence="4" type="ORF">EVEC_LOCUS7460</name>
</gene>
<dbReference type="Gene3D" id="1.10.10.1940">
    <property type="match status" value="1"/>
</dbReference>
<evidence type="ECO:0000259" key="3">
    <source>
        <dbReference type="Pfam" id="PF01549"/>
    </source>
</evidence>
<evidence type="ECO:0000256" key="1">
    <source>
        <dbReference type="SAM" id="MobiDB-lite"/>
    </source>
</evidence>
<feature type="region of interest" description="Disordered" evidence="1">
    <location>
        <begin position="153"/>
        <end position="206"/>
    </location>
</feature>
<dbReference type="Proteomes" id="UP000274131">
    <property type="component" value="Unassembled WGS sequence"/>
</dbReference>
<reference evidence="4 5" key="2">
    <citation type="submission" date="2018-10" db="EMBL/GenBank/DDBJ databases">
        <authorList>
            <consortium name="Pathogen Informatics"/>
        </authorList>
    </citation>
    <scope>NUCLEOTIDE SEQUENCE [LARGE SCALE GENOMIC DNA]</scope>
</reference>
<keyword evidence="2" id="KW-0732">Signal</keyword>
<feature type="signal peptide" evidence="2">
    <location>
        <begin position="1"/>
        <end position="19"/>
    </location>
</feature>
<dbReference type="InterPro" id="IPR003582">
    <property type="entry name" value="ShKT_dom"/>
</dbReference>
<proteinExistence type="predicted"/>
<evidence type="ECO:0000313" key="4">
    <source>
        <dbReference type="EMBL" id="VDD92709.1"/>
    </source>
</evidence>
<evidence type="ECO:0000256" key="2">
    <source>
        <dbReference type="SAM" id="SignalP"/>
    </source>
</evidence>
<evidence type="ECO:0000313" key="5">
    <source>
        <dbReference type="Proteomes" id="UP000274131"/>
    </source>
</evidence>
<evidence type="ECO:0000313" key="6">
    <source>
        <dbReference type="WBParaSite" id="EVEC_0000797601-mRNA-1"/>
    </source>
</evidence>